<dbReference type="EMBL" id="FOQD01000003">
    <property type="protein sequence ID" value="SFH84714.1"/>
    <property type="molecule type" value="Genomic_DNA"/>
</dbReference>
<dbReference type="Proteomes" id="UP000199518">
    <property type="component" value="Unassembled WGS sequence"/>
</dbReference>
<sequence>MHLKFFRRDCSQRHPRHLVTIAATVFRAVWPSKLHGGQRQTPTSRQIDLHSLHSGQFWPATFSHCADDDDFVERHGSPGRGSTLSMSHQHAKSQLNVAHPRERLHATGLLTERADEL</sequence>
<accession>A0A1I3DDA4</accession>
<reference evidence="3" key="1">
    <citation type="submission" date="2016-10" db="EMBL/GenBank/DDBJ databases">
        <authorList>
            <person name="Varghese N."/>
            <person name="Submissions S."/>
        </authorList>
    </citation>
    <scope>NUCLEOTIDE SEQUENCE [LARGE SCALE GENOMIC DNA]</scope>
    <source>
        <strain evidence="3">DSM 26348</strain>
    </source>
</reference>
<feature type="region of interest" description="Disordered" evidence="1">
    <location>
        <begin position="75"/>
        <end position="117"/>
    </location>
</feature>
<organism evidence="2 3">
    <name type="scientific">Planctomicrobium piriforme</name>
    <dbReference type="NCBI Taxonomy" id="1576369"/>
    <lineage>
        <taxon>Bacteria</taxon>
        <taxon>Pseudomonadati</taxon>
        <taxon>Planctomycetota</taxon>
        <taxon>Planctomycetia</taxon>
        <taxon>Planctomycetales</taxon>
        <taxon>Planctomycetaceae</taxon>
        <taxon>Planctomicrobium</taxon>
    </lineage>
</organism>
<feature type="compositionally biased region" description="Polar residues" evidence="1">
    <location>
        <begin position="80"/>
        <end position="96"/>
    </location>
</feature>
<dbReference type="AlphaFoldDB" id="A0A1I3DDA4"/>
<proteinExistence type="predicted"/>
<keyword evidence="3" id="KW-1185">Reference proteome</keyword>
<evidence type="ECO:0000313" key="2">
    <source>
        <dbReference type="EMBL" id="SFH84714.1"/>
    </source>
</evidence>
<gene>
    <name evidence="2" type="ORF">SAMN05421753_103190</name>
</gene>
<protein>
    <submittedName>
        <fullName evidence="2">Uncharacterized protein</fullName>
    </submittedName>
</protein>
<evidence type="ECO:0000256" key="1">
    <source>
        <dbReference type="SAM" id="MobiDB-lite"/>
    </source>
</evidence>
<evidence type="ECO:0000313" key="3">
    <source>
        <dbReference type="Proteomes" id="UP000199518"/>
    </source>
</evidence>
<name>A0A1I3DDA4_9PLAN</name>
<dbReference type="STRING" id="1576369.SAMN05421753_103190"/>